<keyword evidence="2 5" id="KW-0238">DNA-binding</keyword>
<comment type="caution">
    <text evidence="5">The sequence shown here is derived from an EMBL/GenBank/DDBJ whole genome shotgun (WGS) entry which is preliminary data.</text>
</comment>
<dbReference type="GO" id="GO:0043200">
    <property type="term" value="P:response to amino acid"/>
    <property type="evidence" value="ECO:0007669"/>
    <property type="project" value="TreeGrafter"/>
</dbReference>
<dbReference type="Pfam" id="PF01037">
    <property type="entry name" value="AsnC_trans_reg"/>
    <property type="match status" value="1"/>
</dbReference>
<dbReference type="PROSITE" id="PS50956">
    <property type="entry name" value="HTH_ASNC_2"/>
    <property type="match status" value="1"/>
</dbReference>
<dbReference type="GO" id="GO:0005829">
    <property type="term" value="C:cytosol"/>
    <property type="evidence" value="ECO:0007669"/>
    <property type="project" value="TreeGrafter"/>
</dbReference>
<dbReference type="Gene3D" id="3.30.70.920">
    <property type="match status" value="1"/>
</dbReference>
<dbReference type="Gene3D" id="1.10.10.10">
    <property type="entry name" value="Winged helix-like DNA-binding domain superfamily/Winged helix DNA-binding domain"/>
    <property type="match status" value="2"/>
</dbReference>
<dbReference type="SUPFAM" id="SSF46785">
    <property type="entry name" value="Winged helix' DNA-binding domain"/>
    <property type="match status" value="2"/>
</dbReference>
<dbReference type="PRINTS" id="PR00033">
    <property type="entry name" value="HTHASNC"/>
</dbReference>
<dbReference type="InterPro" id="IPR011008">
    <property type="entry name" value="Dimeric_a/b-barrel"/>
</dbReference>
<keyword evidence="6" id="KW-1185">Reference proteome</keyword>
<evidence type="ECO:0000313" key="5">
    <source>
        <dbReference type="EMBL" id="NYI68252.1"/>
    </source>
</evidence>
<keyword evidence="3" id="KW-0804">Transcription</keyword>
<dbReference type="Proteomes" id="UP000539111">
    <property type="component" value="Unassembled WGS sequence"/>
</dbReference>
<accession>A0A7Z0D3L5</accession>
<evidence type="ECO:0000256" key="2">
    <source>
        <dbReference type="ARBA" id="ARBA00023125"/>
    </source>
</evidence>
<reference evidence="5 6" key="1">
    <citation type="submission" date="2020-07" db="EMBL/GenBank/DDBJ databases">
        <title>Sequencing the genomes of 1000 actinobacteria strains.</title>
        <authorList>
            <person name="Klenk H.-P."/>
        </authorList>
    </citation>
    <scope>NUCLEOTIDE SEQUENCE [LARGE SCALE GENOMIC DNA]</scope>
    <source>
        <strain evidence="5 6">DSM 26341</strain>
    </source>
</reference>
<dbReference type="SMART" id="SM00344">
    <property type="entry name" value="HTH_ASNC"/>
    <property type="match status" value="2"/>
</dbReference>
<protein>
    <submittedName>
        <fullName evidence="5">DNA-binding Lrp family transcriptional regulator</fullName>
    </submittedName>
</protein>
<dbReference type="PANTHER" id="PTHR30154:SF34">
    <property type="entry name" value="TRANSCRIPTIONAL REGULATOR AZLB"/>
    <property type="match status" value="1"/>
</dbReference>
<dbReference type="SUPFAM" id="SSF54909">
    <property type="entry name" value="Dimeric alpha+beta barrel"/>
    <property type="match status" value="1"/>
</dbReference>
<feature type="domain" description="HTH asnC-type" evidence="4">
    <location>
        <begin position="197"/>
        <end position="257"/>
    </location>
</feature>
<evidence type="ECO:0000256" key="1">
    <source>
        <dbReference type="ARBA" id="ARBA00023015"/>
    </source>
</evidence>
<proteinExistence type="predicted"/>
<sequence length="350" mass="37820">MIESDTDIVLVVDTDTVDLLDRRLLHALRIDGRASWNRLGQVLGSSDRTVARRWARLRASGLARVVGATDPQVLAETQWHLRVRVAPGKVVAIGEALARRPDTSWVRIVSGGAEIVWAVRAHTAADADQLMLDTLPRSSVREVTAQSQIHVYAEGAARLLQQLAPLTDDELAALSPVAESSPLPPEPPPTPGPVTELDEVDRRLLAALQTDGRASVARLAAISGAAASTVRRRVDQLRRDGVLTLHVEIDPGALGRHVLTLLWIRTAPADLERTGMALADHPEIGFAAATTGRTSLYASVFTRDTAALYDYLTHRLAELPAVVDVESTSVLRSLKGEAGPRDPLPTRKRS</sequence>
<dbReference type="InterPro" id="IPR019888">
    <property type="entry name" value="Tscrpt_reg_AsnC-like"/>
</dbReference>
<dbReference type="EMBL" id="JACBZP010000001">
    <property type="protein sequence ID" value="NYI68252.1"/>
    <property type="molecule type" value="Genomic_DNA"/>
</dbReference>
<name>A0A7Z0D3L5_9MICO</name>
<dbReference type="Pfam" id="PF13404">
    <property type="entry name" value="HTH_AsnC-type"/>
    <property type="match status" value="2"/>
</dbReference>
<gene>
    <name evidence="5" type="ORF">BJY26_002558</name>
</gene>
<dbReference type="GO" id="GO:0043565">
    <property type="term" value="F:sequence-specific DNA binding"/>
    <property type="evidence" value="ECO:0007669"/>
    <property type="project" value="InterPro"/>
</dbReference>
<dbReference type="InterPro" id="IPR000485">
    <property type="entry name" value="AsnC-type_HTH_dom"/>
</dbReference>
<dbReference type="AlphaFoldDB" id="A0A7Z0D3L5"/>
<dbReference type="PANTHER" id="PTHR30154">
    <property type="entry name" value="LEUCINE-RESPONSIVE REGULATORY PROTEIN"/>
    <property type="match status" value="1"/>
</dbReference>
<dbReference type="InterPro" id="IPR036390">
    <property type="entry name" value="WH_DNA-bd_sf"/>
</dbReference>
<evidence type="ECO:0000259" key="4">
    <source>
        <dbReference type="PROSITE" id="PS50956"/>
    </source>
</evidence>
<dbReference type="InterPro" id="IPR036388">
    <property type="entry name" value="WH-like_DNA-bd_sf"/>
</dbReference>
<organism evidence="5 6">
    <name type="scientific">Spelaeicoccus albus</name>
    <dbReference type="NCBI Taxonomy" id="1280376"/>
    <lineage>
        <taxon>Bacteria</taxon>
        <taxon>Bacillati</taxon>
        <taxon>Actinomycetota</taxon>
        <taxon>Actinomycetes</taxon>
        <taxon>Micrococcales</taxon>
        <taxon>Brevibacteriaceae</taxon>
        <taxon>Spelaeicoccus</taxon>
    </lineage>
</organism>
<evidence type="ECO:0000313" key="6">
    <source>
        <dbReference type="Proteomes" id="UP000539111"/>
    </source>
</evidence>
<dbReference type="InterPro" id="IPR019887">
    <property type="entry name" value="Tscrpt_reg_AsnC/Lrp_C"/>
</dbReference>
<evidence type="ECO:0000256" key="3">
    <source>
        <dbReference type="ARBA" id="ARBA00023163"/>
    </source>
</evidence>
<keyword evidence="1" id="KW-0805">Transcription regulation</keyword>